<name>A0A0X7K8X3_9PSED</name>
<evidence type="ECO:0000313" key="2">
    <source>
        <dbReference type="Proteomes" id="UP000067111"/>
    </source>
</evidence>
<evidence type="ECO:0000313" key="1">
    <source>
        <dbReference type="EMBL" id="KWU52188.1"/>
    </source>
</evidence>
<dbReference type="EMBL" id="LRMR01000005">
    <property type="protein sequence ID" value="KWU52188.1"/>
    <property type="molecule type" value="Genomic_DNA"/>
</dbReference>
<sequence length="79" mass="8870">MKFINCITSFQLNSISHDLLDSIVTSRNKKRSAIFCLFQSRLFAWLNLHEKIPIYISGGGTAGFIQNLINSTTASDFVD</sequence>
<protein>
    <submittedName>
        <fullName evidence="1">Uncharacterized protein</fullName>
    </submittedName>
</protein>
<comment type="caution">
    <text evidence="1">The sequence shown here is derived from an EMBL/GenBank/DDBJ whole genome shotgun (WGS) entry which is preliminary data.</text>
</comment>
<dbReference type="AlphaFoldDB" id="A0A0X7K8X3"/>
<gene>
    <name evidence="1" type="ORF">AWV77_04990</name>
</gene>
<reference evidence="2" key="1">
    <citation type="submission" date="2016-01" db="EMBL/GenBank/DDBJ databases">
        <authorList>
            <person name="Gamez R.M."/>
            <person name="Rodriguez F."/>
            <person name="Bernal J.F."/>
            <person name="Agarwala R."/>
            <person name="Landsman D."/>
            <person name="Marino-Ramirez L."/>
        </authorList>
    </citation>
    <scope>NUCLEOTIDE SEQUENCE [LARGE SCALE GENOMIC DNA]</scope>
    <source>
        <strain evidence="2">Ps006</strain>
    </source>
</reference>
<accession>A0A0X7K8X3</accession>
<proteinExistence type="predicted"/>
<dbReference type="Proteomes" id="UP000067111">
    <property type="component" value="Unassembled WGS sequence"/>
</dbReference>
<organism evidence="1 2">
    <name type="scientific">Pseudomonas palleroniana</name>
    <dbReference type="NCBI Taxonomy" id="191390"/>
    <lineage>
        <taxon>Bacteria</taxon>
        <taxon>Pseudomonadati</taxon>
        <taxon>Pseudomonadota</taxon>
        <taxon>Gammaproteobacteria</taxon>
        <taxon>Pseudomonadales</taxon>
        <taxon>Pseudomonadaceae</taxon>
        <taxon>Pseudomonas</taxon>
    </lineage>
</organism>